<evidence type="ECO:0000256" key="13">
    <source>
        <dbReference type="RuleBase" id="RU003692"/>
    </source>
</evidence>
<reference evidence="17" key="1">
    <citation type="journal article" date="2019" name="Int. J. Syst. Evol. Microbiol.">
        <title>The Global Catalogue of Microorganisms (GCM) 10K type strain sequencing project: providing services to taxonomists for standard genome sequencing and annotation.</title>
        <authorList>
            <consortium name="The Broad Institute Genomics Platform"/>
            <consortium name="The Broad Institute Genome Sequencing Center for Infectious Disease"/>
            <person name="Wu L."/>
            <person name="Ma J."/>
        </authorList>
    </citation>
    <scope>NUCLEOTIDE SEQUENCE [LARGE SCALE GENOMIC DNA]</scope>
    <source>
        <strain evidence="17">KCTC 42953</strain>
    </source>
</reference>
<proteinExistence type="inferred from homology"/>
<comment type="cofactor">
    <cofactor evidence="1">
        <name>(R)-lipoate</name>
        <dbReference type="ChEBI" id="CHEBI:83088"/>
    </cofactor>
</comment>
<evidence type="ECO:0000256" key="5">
    <source>
        <dbReference type="ARBA" id="ARBA00022630"/>
    </source>
</evidence>
<dbReference type="Gene3D" id="3.30.390.30">
    <property type="match status" value="1"/>
</dbReference>
<dbReference type="NCBIfam" id="TIGR01350">
    <property type="entry name" value="lipoamide_DH"/>
    <property type="match status" value="1"/>
</dbReference>
<evidence type="ECO:0000256" key="7">
    <source>
        <dbReference type="ARBA" id="ARBA00022827"/>
    </source>
</evidence>
<dbReference type="InterPro" id="IPR012999">
    <property type="entry name" value="Pyr_OxRdtase_I_AS"/>
</dbReference>
<dbReference type="EMBL" id="JBHRTS010000007">
    <property type="protein sequence ID" value="MFC3195285.1"/>
    <property type="molecule type" value="Genomic_DNA"/>
</dbReference>
<dbReference type="Gene3D" id="2.40.50.100">
    <property type="match status" value="1"/>
</dbReference>
<dbReference type="Pfam" id="PF07992">
    <property type="entry name" value="Pyr_redox_2"/>
    <property type="match status" value="1"/>
</dbReference>
<dbReference type="CDD" id="cd06849">
    <property type="entry name" value="lipoyl_domain"/>
    <property type="match status" value="1"/>
</dbReference>
<feature type="region of interest" description="Disordered" evidence="14">
    <location>
        <begin position="79"/>
        <end position="112"/>
    </location>
</feature>
<dbReference type="PIRSF" id="PIRSF000350">
    <property type="entry name" value="Mercury_reductase_MerA"/>
    <property type="match status" value="1"/>
</dbReference>
<dbReference type="InterPro" id="IPR016156">
    <property type="entry name" value="FAD/NAD-linked_Rdtase_dimer_sf"/>
</dbReference>
<dbReference type="PROSITE" id="PS50968">
    <property type="entry name" value="BIOTINYL_LIPOYL"/>
    <property type="match status" value="1"/>
</dbReference>
<comment type="catalytic activity">
    <reaction evidence="12 13">
        <text>N(6)-[(R)-dihydrolipoyl]-L-lysyl-[protein] + NAD(+) = N(6)-[(R)-lipoyl]-L-lysyl-[protein] + NADH + H(+)</text>
        <dbReference type="Rhea" id="RHEA:15045"/>
        <dbReference type="Rhea" id="RHEA-COMP:10474"/>
        <dbReference type="Rhea" id="RHEA-COMP:10475"/>
        <dbReference type="ChEBI" id="CHEBI:15378"/>
        <dbReference type="ChEBI" id="CHEBI:57540"/>
        <dbReference type="ChEBI" id="CHEBI:57945"/>
        <dbReference type="ChEBI" id="CHEBI:83099"/>
        <dbReference type="ChEBI" id="CHEBI:83100"/>
        <dbReference type="EC" id="1.8.1.4"/>
    </reaction>
</comment>
<organism evidence="16 17">
    <name type="scientific">Marinicella sediminis</name>
    <dbReference type="NCBI Taxonomy" id="1792834"/>
    <lineage>
        <taxon>Bacteria</taxon>
        <taxon>Pseudomonadati</taxon>
        <taxon>Pseudomonadota</taxon>
        <taxon>Gammaproteobacteria</taxon>
        <taxon>Lysobacterales</taxon>
        <taxon>Marinicellaceae</taxon>
        <taxon>Marinicella</taxon>
    </lineage>
</organism>
<name>A0ABV7JB01_9GAMM</name>
<feature type="compositionally biased region" description="Basic and acidic residues" evidence="14">
    <location>
        <begin position="86"/>
        <end position="97"/>
    </location>
</feature>
<dbReference type="SUPFAM" id="SSF55424">
    <property type="entry name" value="FAD/NAD-linked reductases, dimerisation (C-terminal) domain"/>
    <property type="match status" value="1"/>
</dbReference>
<dbReference type="Gene3D" id="3.50.50.60">
    <property type="entry name" value="FAD/NAD(P)-binding domain"/>
    <property type="match status" value="2"/>
</dbReference>
<evidence type="ECO:0000259" key="15">
    <source>
        <dbReference type="PROSITE" id="PS50968"/>
    </source>
</evidence>
<evidence type="ECO:0000313" key="16">
    <source>
        <dbReference type="EMBL" id="MFC3195285.1"/>
    </source>
</evidence>
<feature type="domain" description="Lipoyl-binding" evidence="15">
    <location>
        <begin position="4"/>
        <end position="78"/>
    </location>
</feature>
<keyword evidence="10" id="KW-1015">Disulfide bond</keyword>
<dbReference type="InterPro" id="IPR050151">
    <property type="entry name" value="Class-I_Pyr_Nuc-Dis_Oxidored"/>
</dbReference>
<dbReference type="PANTHER" id="PTHR22912:SF160">
    <property type="entry name" value="DIHYDROLIPOYL DEHYDROGENASE"/>
    <property type="match status" value="1"/>
</dbReference>
<dbReference type="InterPro" id="IPR036188">
    <property type="entry name" value="FAD/NAD-bd_sf"/>
</dbReference>
<keyword evidence="6" id="KW-0450">Lipoyl</keyword>
<keyword evidence="5 13" id="KW-0285">Flavoprotein</keyword>
<evidence type="ECO:0000256" key="8">
    <source>
        <dbReference type="ARBA" id="ARBA00023002"/>
    </source>
</evidence>
<keyword evidence="9 13" id="KW-0520">NAD</keyword>
<comment type="cofactor">
    <cofactor evidence="13">
        <name>FAD</name>
        <dbReference type="ChEBI" id="CHEBI:57692"/>
    </cofactor>
    <text evidence="13">Binds 1 FAD per subunit.</text>
</comment>
<dbReference type="InterPro" id="IPR003016">
    <property type="entry name" value="2-oxoA_DH_lipoyl-BS"/>
</dbReference>
<dbReference type="InterPro" id="IPR011053">
    <property type="entry name" value="Single_hybrid_motif"/>
</dbReference>
<evidence type="ECO:0000256" key="9">
    <source>
        <dbReference type="ARBA" id="ARBA00023027"/>
    </source>
</evidence>
<dbReference type="PRINTS" id="PR00368">
    <property type="entry name" value="FADPNR"/>
</dbReference>
<comment type="miscellaneous">
    <text evidence="13">The active site is a redox-active disulfide bond.</text>
</comment>
<keyword evidence="7 13" id="KW-0274">FAD</keyword>
<dbReference type="Proteomes" id="UP001595533">
    <property type="component" value="Unassembled WGS sequence"/>
</dbReference>
<accession>A0ABV7JB01</accession>
<keyword evidence="8 13" id="KW-0560">Oxidoreductase</keyword>
<dbReference type="SUPFAM" id="SSF51905">
    <property type="entry name" value="FAD/NAD(P)-binding domain"/>
    <property type="match status" value="1"/>
</dbReference>
<evidence type="ECO:0000256" key="12">
    <source>
        <dbReference type="ARBA" id="ARBA00049187"/>
    </source>
</evidence>
<evidence type="ECO:0000256" key="2">
    <source>
        <dbReference type="ARBA" id="ARBA00007532"/>
    </source>
</evidence>
<protein>
    <recommendedName>
        <fullName evidence="4 13">Dihydrolipoyl dehydrogenase</fullName>
        <ecNumber evidence="3 13">1.8.1.4</ecNumber>
    </recommendedName>
</protein>
<dbReference type="SUPFAM" id="SSF51230">
    <property type="entry name" value="Single hybrid motif"/>
    <property type="match status" value="1"/>
</dbReference>
<dbReference type="PANTHER" id="PTHR22912">
    <property type="entry name" value="DISULFIDE OXIDOREDUCTASE"/>
    <property type="match status" value="1"/>
</dbReference>
<evidence type="ECO:0000256" key="14">
    <source>
        <dbReference type="SAM" id="MobiDB-lite"/>
    </source>
</evidence>
<comment type="caution">
    <text evidence="16">The sequence shown here is derived from an EMBL/GenBank/DDBJ whole genome shotgun (WGS) entry which is preliminary data.</text>
</comment>
<sequence length="578" mass="61915">MSEITEIKIPDIGDFDNVPVIEVLIAVGDQVDKDQSLITLESDKATMEIPSPYAGVIKSLSVKEGDNVSIGQVIGTMEAEEQAEAPAKEEPAKKEPAKTQPTAAEKPAQTADKATDYDTELLVLGAGPGGYTAAFRAADLGMDVTLVERYESLGGVCLNVGCIPSKALLHTAAIIRETEQMASHGVTFGKPEIDREKLLGFKNSVVQKLTGGLGQMAKQRKVSRKTGEARFTGPHSVSINGEELTFKQCIIAAGSQVFKLPGMPWDDDRLMDSTDALEMKEIPASMLIIGGGIIGLEMAAVYSALGTEITIVEMMDQIIPGADKDLVRPLMQHIKKQYKEIKLKSKVTACVAGTDGLEVEFDGQEKVIYDRVLVAVGRVPNGKLIDADQAGVEVTDRGFIPVDKQMRTNVPHIFAIGDIVGQPMLAHKATHEAKVAAEVAHGMKVFFDALVIPSVAYTDPEVAWVGLTELEAKEKGIAYEVGKFPWAASGRAIGNDRTEGFTKLLFDPETDRLLGAGIVGTNAGELISELCLAIEMGCEAADIGLTIHPHPTLAESVAMSAEAFEGTITDLYMPKKKK</sequence>
<dbReference type="InterPro" id="IPR004099">
    <property type="entry name" value="Pyr_nucl-diS_OxRdtase_dimer"/>
</dbReference>
<evidence type="ECO:0000256" key="4">
    <source>
        <dbReference type="ARBA" id="ARBA00016961"/>
    </source>
</evidence>
<keyword evidence="11 13" id="KW-0676">Redox-active center</keyword>
<evidence type="ECO:0000256" key="1">
    <source>
        <dbReference type="ARBA" id="ARBA00001938"/>
    </source>
</evidence>
<comment type="similarity">
    <text evidence="2 13">Belongs to the class-I pyridine nucleotide-disulfide oxidoreductase family.</text>
</comment>
<gene>
    <name evidence="16" type="primary">lpdA</name>
    <name evidence="16" type="ORF">ACFODZ_13615</name>
</gene>
<evidence type="ECO:0000256" key="11">
    <source>
        <dbReference type="ARBA" id="ARBA00023284"/>
    </source>
</evidence>
<dbReference type="PRINTS" id="PR00411">
    <property type="entry name" value="PNDRDTASEI"/>
</dbReference>
<evidence type="ECO:0000256" key="3">
    <source>
        <dbReference type="ARBA" id="ARBA00012608"/>
    </source>
</evidence>
<dbReference type="Pfam" id="PF00364">
    <property type="entry name" value="Biotin_lipoyl"/>
    <property type="match status" value="1"/>
</dbReference>
<dbReference type="PROSITE" id="PS00189">
    <property type="entry name" value="LIPOYL"/>
    <property type="match status" value="1"/>
</dbReference>
<dbReference type="EC" id="1.8.1.4" evidence="3 13"/>
<dbReference type="InterPro" id="IPR023753">
    <property type="entry name" value="FAD/NAD-binding_dom"/>
</dbReference>
<evidence type="ECO:0000256" key="10">
    <source>
        <dbReference type="ARBA" id="ARBA00023157"/>
    </source>
</evidence>
<evidence type="ECO:0000313" key="17">
    <source>
        <dbReference type="Proteomes" id="UP001595533"/>
    </source>
</evidence>
<dbReference type="RefSeq" id="WP_077411817.1">
    <property type="nucleotide sequence ID" value="NZ_JBHRTS010000007.1"/>
</dbReference>
<evidence type="ECO:0000256" key="6">
    <source>
        <dbReference type="ARBA" id="ARBA00022823"/>
    </source>
</evidence>
<dbReference type="Pfam" id="PF02852">
    <property type="entry name" value="Pyr_redox_dim"/>
    <property type="match status" value="1"/>
</dbReference>
<dbReference type="GO" id="GO:0004148">
    <property type="term" value="F:dihydrolipoyl dehydrogenase (NADH) activity"/>
    <property type="evidence" value="ECO:0007669"/>
    <property type="project" value="UniProtKB-EC"/>
</dbReference>
<keyword evidence="17" id="KW-1185">Reference proteome</keyword>
<dbReference type="InterPro" id="IPR001100">
    <property type="entry name" value="Pyr_nuc-diS_OxRdtase"/>
</dbReference>
<dbReference type="PROSITE" id="PS00076">
    <property type="entry name" value="PYRIDINE_REDOX_1"/>
    <property type="match status" value="1"/>
</dbReference>
<dbReference type="InterPro" id="IPR006258">
    <property type="entry name" value="Lipoamide_DH"/>
</dbReference>
<dbReference type="InterPro" id="IPR000089">
    <property type="entry name" value="Biotin_lipoyl"/>
</dbReference>